<dbReference type="InterPro" id="IPR043502">
    <property type="entry name" value="DNA/RNA_pol_sf"/>
</dbReference>
<dbReference type="PANTHER" id="PTHR35450">
    <property type="entry name" value="REVERSE TRANSCRIPTASE DOMAIN-CONTAINING PROTEIN"/>
    <property type="match status" value="1"/>
</dbReference>
<keyword evidence="3" id="KW-1185">Reference proteome</keyword>
<name>A0ABQ0DY35_9EUKA</name>
<dbReference type="PANTHER" id="PTHR35450:SF2">
    <property type="entry name" value="REVERSE TRANSCRIPTASE DOMAIN-CONTAINING PROTEIN"/>
    <property type="match status" value="1"/>
</dbReference>
<organism evidence="2 3">
    <name type="scientific">Entamoeba nuttalli</name>
    <dbReference type="NCBI Taxonomy" id="412467"/>
    <lineage>
        <taxon>Eukaryota</taxon>
        <taxon>Amoebozoa</taxon>
        <taxon>Evosea</taxon>
        <taxon>Archamoebae</taxon>
        <taxon>Mastigamoebida</taxon>
        <taxon>Entamoebidae</taxon>
        <taxon>Entamoeba</taxon>
    </lineage>
</organism>
<dbReference type="PROSITE" id="PS50878">
    <property type="entry name" value="RT_POL"/>
    <property type="match status" value="1"/>
</dbReference>
<evidence type="ECO:0000313" key="3">
    <source>
        <dbReference type="Proteomes" id="UP001628156"/>
    </source>
</evidence>
<feature type="domain" description="Reverse transcriptase" evidence="1">
    <location>
        <begin position="1"/>
        <end position="150"/>
    </location>
</feature>
<proteinExistence type="predicted"/>
<dbReference type="EMBL" id="BAAFRS010000354">
    <property type="protein sequence ID" value="GAB1227746.1"/>
    <property type="molecule type" value="Genomic_DNA"/>
</dbReference>
<protein>
    <recommendedName>
        <fullName evidence="1">Reverse transcriptase domain-containing protein</fullName>
    </recommendedName>
</protein>
<dbReference type="Pfam" id="PF00078">
    <property type="entry name" value="RVT_1"/>
    <property type="match status" value="1"/>
</dbReference>
<gene>
    <name evidence="2" type="ORF">ENUP19_0354G0003</name>
</gene>
<dbReference type="InterPro" id="IPR000477">
    <property type="entry name" value="RT_dom"/>
</dbReference>
<accession>A0ABQ0DY35</accession>
<evidence type="ECO:0000313" key="2">
    <source>
        <dbReference type="EMBL" id="GAB1227746.1"/>
    </source>
</evidence>
<sequence length="234" mass="28263">MIKQQKEEKYPKYVESYYDIKKAYDTVNHECVIESLKYFNYECVIIDIIESMMTRLKIFIDYKFNEYLGCIKLNRGILQCDYLSNLLFIIQMNIISQIIEEKFQKSNHTLYMDDLRIMTENSEEMGIIHNEIKEIIIEGEDLYKYLGIWQSDEIDDTFNCKSIKEKMNQKMEEINSDESSNRRYITRINTEVINIFRYSASVVNWKVTDLDKIDLEIRKYLRKAKYNIINEKEK</sequence>
<evidence type="ECO:0000259" key="1">
    <source>
        <dbReference type="PROSITE" id="PS50878"/>
    </source>
</evidence>
<reference evidence="2 3" key="1">
    <citation type="journal article" date="2019" name="PLoS Negl. Trop. Dis.">
        <title>Whole genome sequencing of Entamoeba nuttalli reveals mammalian host-related molecular signatures and a novel octapeptide-repeat surface protein.</title>
        <authorList>
            <person name="Tanaka M."/>
            <person name="Makiuchi T."/>
            <person name="Komiyama T."/>
            <person name="Shiina T."/>
            <person name="Osaki K."/>
            <person name="Tachibana H."/>
        </authorList>
    </citation>
    <scope>NUCLEOTIDE SEQUENCE [LARGE SCALE GENOMIC DNA]</scope>
    <source>
        <strain evidence="2 3">P19-061405</strain>
    </source>
</reference>
<comment type="caution">
    <text evidence="2">The sequence shown here is derived from an EMBL/GenBank/DDBJ whole genome shotgun (WGS) entry which is preliminary data.</text>
</comment>
<dbReference type="Proteomes" id="UP001628156">
    <property type="component" value="Unassembled WGS sequence"/>
</dbReference>
<dbReference type="SUPFAM" id="SSF56672">
    <property type="entry name" value="DNA/RNA polymerases"/>
    <property type="match status" value="1"/>
</dbReference>